<evidence type="ECO:0000259" key="2">
    <source>
        <dbReference type="PROSITE" id="PS50994"/>
    </source>
</evidence>
<feature type="domain" description="Integrase catalytic" evidence="2">
    <location>
        <begin position="226"/>
        <end position="429"/>
    </location>
</feature>
<dbReference type="HOGENOM" id="CLU_017991_4_0_6"/>
<dbReference type="PROSITE" id="PS50994">
    <property type="entry name" value="INTEGRASE"/>
    <property type="match status" value="1"/>
</dbReference>
<evidence type="ECO:0000313" key="4">
    <source>
        <dbReference type="Proteomes" id="UP000001362"/>
    </source>
</evidence>
<gene>
    <name evidence="3" type="ordered locus">AFE_2505</name>
</gene>
<dbReference type="Pfam" id="PF09299">
    <property type="entry name" value="Mu-transpos_C"/>
    <property type="match status" value="1"/>
</dbReference>
<dbReference type="InterPro" id="IPR001584">
    <property type="entry name" value="Integrase_cat-core"/>
</dbReference>
<feature type="region of interest" description="Disordered" evidence="1">
    <location>
        <begin position="567"/>
        <end position="604"/>
    </location>
</feature>
<evidence type="ECO:0000256" key="1">
    <source>
        <dbReference type="SAM" id="MobiDB-lite"/>
    </source>
</evidence>
<dbReference type="STRING" id="243159.AFE_2505"/>
<dbReference type="EMBL" id="CP001219">
    <property type="protein sequence ID" value="ACK80275.1"/>
    <property type="molecule type" value="Genomic_DNA"/>
</dbReference>
<dbReference type="RefSeq" id="WP_012607455.1">
    <property type="nucleotide sequence ID" value="NC_011761.1"/>
</dbReference>
<feature type="compositionally biased region" description="Basic residues" evidence="1">
    <location>
        <begin position="576"/>
        <end position="591"/>
    </location>
</feature>
<dbReference type="eggNOG" id="COG2801">
    <property type="taxonomic scope" value="Bacteria"/>
</dbReference>
<reference evidence="3 4" key="1">
    <citation type="journal article" date="2008" name="BMC Genomics">
        <title>Acidithiobacillus ferrooxidans metabolism: from genome sequence to industrial applications.</title>
        <authorList>
            <person name="Valdes J."/>
            <person name="Pedroso I."/>
            <person name="Quatrini R."/>
            <person name="Dodson R.J."/>
            <person name="Tettelin H."/>
            <person name="Blake R.II."/>
            <person name="Eisen J.A."/>
            <person name="Holmes D.S."/>
        </authorList>
    </citation>
    <scope>NUCLEOTIDE SEQUENCE [LARGE SCALE GENOMIC DNA]</scope>
    <source>
        <strain evidence="4">ATCC 23270 / DSM 14882 / CIP 104768 / NCIMB 8455</strain>
    </source>
</reference>
<protein>
    <submittedName>
        <fullName evidence="3">Transposon, transposition protein B, putative</fullName>
    </submittedName>
</protein>
<dbReference type="Gene3D" id="3.30.420.10">
    <property type="entry name" value="Ribonuclease H-like superfamily/Ribonuclease H"/>
    <property type="match status" value="1"/>
</dbReference>
<dbReference type="InterPro" id="IPR036397">
    <property type="entry name" value="RNaseH_sf"/>
</dbReference>
<proteinExistence type="predicted"/>
<dbReference type="GO" id="GO:0003676">
    <property type="term" value="F:nucleic acid binding"/>
    <property type="evidence" value="ECO:0007669"/>
    <property type="project" value="InterPro"/>
</dbReference>
<dbReference type="InterPro" id="IPR015378">
    <property type="entry name" value="Transposase-like_Mu_C"/>
</dbReference>
<evidence type="ECO:0000313" key="3">
    <source>
        <dbReference type="EMBL" id="ACK80275.1"/>
    </source>
</evidence>
<dbReference type="GO" id="GO:0015074">
    <property type="term" value="P:DNA integration"/>
    <property type="evidence" value="ECO:0007669"/>
    <property type="project" value="InterPro"/>
</dbReference>
<dbReference type="SUPFAM" id="SSF53098">
    <property type="entry name" value="Ribonuclease H-like"/>
    <property type="match status" value="1"/>
</dbReference>
<dbReference type="GeneID" id="65281563"/>
<sequence>MAKPARQTFLPAPGKMVMTSGKIYRITEVLDLETVIGLDVESARSCTLRIADLAPAADGTVMVRDLDTIADEDWKTAQSRYAAIQPLLDRFDVGRREVEARAQEVGINFTTLYRWLKLYRDAGTLDGLMPEKRGVRRGAKKISVHAEQIIQDVISVLYLTVQRPSVQKVVLEARRRCIEAQLTEVPHPNTVRARVAEISERETLRKRGYREKAKNKFIPVPGQFPNADYPLAVVQIDHTPADIILVDDIYRKPIGRPYITMAIDVFSRMVVGYYLSFDAPSVTSVGMCVAQAILPKDDWLVLHKVDAKWPVSGLMTTIHVDNGSDFRSESFRNSCMMYNIRLEYRPVKQPRYGGHIERLLGTMLKEIHDLPGTTFSSIKERDEYDSEKHATMTKSEFETWLVTLICKVYHKRLHSSIGMTPEKKWELGIFGDKNTPGRGMPALPANREVLLLDFLPMFKRTIQADGVSVDGLTYYADVIRQWINADDPDTPGKKRQFIFRRDPRDISVIWFHDPELKMYFRIPYADQTIPSMSIWEYQQAVSRARQQGMKSVDEAMVLQALNDLRQQVDGSSERTKKARRQQQKRKEHAKKVSPSQPLTSNRSVLEKAAPASMLLKGVVKPLDDIA</sequence>
<name>B7J740_ACIF2</name>
<dbReference type="AlphaFoldDB" id="B7J740"/>
<dbReference type="Proteomes" id="UP000001362">
    <property type="component" value="Chromosome"/>
</dbReference>
<feature type="compositionally biased region" description="Polar residues" evidence="1">
    <location>
        <begin position="593"/>
        <end position="603"/>
    </location>
</feature>
<keyword evidence="4" id="KW-1185">Reference proteome</keyword>
<dbReference type="InterPro" id="IPR012337">
    <property type="entry name" value="RNaseH-like_sf"/>
</dbReference>
<dbReference type="PaxDb" id="243159-AFE_2505"/>
<accession>B7J740</accession>
<dbReference type="KEGG" id="afr:AFE_2505"/>
<organism evidence="3 4">
    <name type="scientific">Acidithiobacillus ferrooxidans (strain ATCC 23270 / DSM 14882 / CIP 104768 / NCIMB 8455)</name>
    <name type="common">Ferrobacillus ferrooxidans (strain ATCC 23270)</name>
    <dbReference type="NCBI Taxonomy" id="243159"/>
    <lineage>
        <taxon>Bacteria</taxon>
        <taxon>Pseudomonadati</taxon>
        <taxon>Pseudomonadota</taxon>
        <taxon>Acidithiobacillia</taxon>
        <taxon>Acidithiobacillales</taxon>
        <taxon>Acidithiobacillaceae</taxon>
        <taxon>Acidithiobacillus</taxon>
    </lineage>
</organism>